<comment type="caution">
    <text evidence="1">The sequence shown here is derived from an EMBL/GenBank/DDBJ whole genome shotgun (WGS) entry which is preliminary data.</text>
</comment>
<dbReference type="InterPro" id="IPR004155">
    <property type="entry name" value="PBS_lyase_HEAT"/>
</dbReference>
<evidence type="ECO:0000313" key="1">
    <source>
        <dbReference type="EMBL" id="MDK2125226.1"/>
    </source>
</evidence>
<gene>
    <name evidence="1" type="ORF">PZA18_14310</name>
</gene>
<keyword evidence="2" id="KW-1185">Reference proteome</keyword>
<proteinExistence type="predicted"/>
<dbReference type="InterPro" id="IPR011989">
    <property type="entry name" value="ARM-like"/>
</dbReference>
<organism evidence="1 2">
    <name type="scientific">Parachitinimonas caeni</name>
    <dbReference type="NCBI Taxonomy" id="3031301"/>
    <lineage>
        <taxon>Bacteria</taxon>
        <taxon>Pseudomonadati</taxon>
        <taxon>Pseudomonadota</taxon>
        <taxon>Betaproteobacteria</taxon>
        <taxon>Neisseriales</taxon>
        <taxon>Chitinibacteraceae</taxon>
        <taxon>Parachitinimonas</taxon>
    </lineage>
</organism>
<dbReference type="EMBL" id="JARRAF010000016">
    <property type="protein sequence ID" value="MDK2125226.1"/>
    <property type="molecule type" value="Genomic_DNA"/>
</dbReference>
<protein>
    <submittedName>
        <fullName evidence="1">HEAT repeat domain-containing protein</fullName>
    </submittedName>
</protein>
<evidence type="ECO:0000313" key="2">
    <source>
        <dbReference type="Proteomes" id="UP001172778"/>
    </source>
</evidence>
<dbReference type="PANTHER" id="PTHR12697:SF5">
    <property type="entry name" value="DEOXYHYPUSINE HYDROXYLASE"/>
    <property type="match status" value="1"/>
</dbReference>
<dbReference type="Pfam" id="PF13646">
    <property type="entry name" value="HEAT_2"/>
    <property type="match status" value="1"/>
</dbReference>
<sequence>MSQPRGRYAPNDRSLVQTALQDWNSQKSWDAIDQLRLHASPDTVARLGRLAASRNWRKRVLALEVVGELHQLDPRHLIFSEYATEEAHKLLLAALDDPHPKVVESAIFGLGHRPHPAAIDRLVALASHPSVDMRNAVAYALGGYDNEAAIHALIKLATDSSDIVRDWATFALGSLSSSDMPAIGEQLWVNTQDPVEDVRIEAYMGLAARRDSRIIPALEKLMHDPDCHSWVFDAANQLADAALYPALADAMGRIDPEHAADQHWYRHLQSAIEVCKPVI</sequence>
<accession>A0ABT7DYT5</accession>
<dbReference type="SUPFAM" id="SSF48371">
    <property type="entry name" value="ARM repeat"/>
    <property type="match status" value="1"/>
</dbReference>
<dbReference type="InterPro" id="IPR016024">
    <property type="entry name" value="ARM-type_fold"/>
</dbReference>
<dbReference type="PANTHER" id="PTHR12697">
    <property type="entry name" value="PBS LYASE HEAT-LIKE PROTEIN"/>
    <property type="match status" value="1"/>
</dbReference>
<dbReference type="Proteomes" id="UP001172778">
    <property type="component" value="Unassembled WGS sequence"/>
</dbReference>
<dbReference type="Gene3D" id="1.25.10.10">
    <property type="entry name" value="Leucine-rich Repeat Variant"/>
    <property type="match status" value="1"/>
</dbReference>
<dbReference type="SMART" id="SM00567">
    <property type="entry name" value="EZ_HEAT"/>
    <property type="match status" value="4"/>
</dbReference>
<name>A0ABT7DYT5_9NEIS</name>
<reference evidence="1" key="1">
    <citation type="submission" date="2023-03" db="EMBL/GenBank/DDBJ databases">
        <title>Chitinimonas shenzhenensis gen. nov., sp. nov., a novel member of family Burkholderiaceae isolated from activated sludge collected in Shen Zhen, China.</title>
        <authorList>
            <person name="Wang X."/>
        </authorList>
    </citation>
    <scope>NUCLEOTIDE SEQUENCE</scope>
    <source>
        <strain evidence="1">DQS-5</strain>
    </source>
</reference>
<dbReference type="RefSeq" id="WP_284101537.1">
    <property type="nucleotide sequence ID" value="NZ_JARRAF010000016.1"/>
</dbReference>